<evidence type="ECO:0000313" key="1">
    <source>
        <dbReference type="EMBL" id="TQM32722.1"/>
    </source>
</evidence>
<dbReference type="Proteomes" id="UP000316331">
    <property type="component" value="Unassembled WGS sequence"/>
</dbReference>
<sequence>MHRPPMPHARQVLRALQRWLTPGPTLTVTVLLNQDSDALLSGYLPGARLALAYHYTLPAATTGSDQLLLERVFAAFNDHPVHPDDQHHADAWTAKRLRSLSVGDVVALNDRYYACASVGWMSIPAPSV</sequence>
<dbReference type="AlphaFoldDB" id="A0A543FG38"/>
<gene>
    <name evidence="1" type="ORF">FB390_4418</name>
</gene>
<name>A0A543FG38_9NOCA</name>
<dbReference type="EMBL" id="VFPG01000001">
    <property type="protein sequence ID" value="TQM32722.1"/>
    <property type="molecule type" value="Genomic_DNA"/>
</dbReference>
<evidence type="ECO:0000313" key="2">
    <source>
        <dbReference type="Proteomes" id="UP000316331"/>
    </source>
</evidence>
<accession>A0A543FG38</accession>
<comment type="caution">
    <text evidence="1">The sequence shown here is derived from an EMBL/GenBank/DDBJ whole genome shotgun (WGS) entry which is preliminary data.</text>
</comment>
<organism evidence="1 2">
    <name type="scientific">Nocardia bhagyanarayanae</name>
    <dbReference type="NCBI Taxonomy" id="1215925"/>
    <lineage>
        <taxon>Bacteria</taxon>
        <taxon>Bacillati</taxon>
        <taxon>Actinomycetota</taxon>
        <taxon>Actinomycetes</taxon>
        <taxon>Mycobacteriales</taxon>
        <taxon>Nocardiaceae</taxon>
        <taxon>Nocardia</taxon>
    </lineage>
</organism>
<proteinExistence type="predicted"/>
<reference evidence="1 2" key="1">
    <citation type="submission" date="2019-06" db="EMBL/GenBank/DDBJ databases">
        <title>Sequencing the genomes of 1000 actinobacteria strains.</title>
        <authorList>
            <person name="Klenk H.-P."/>
        </authorList>
    </citation>
    <scope>NUCLEOTIDE SEQUENCE [LARGE SCALE GENOMIC DNA]</scope>
    <source>
        <strain evidence="1 2">DSM 103495</strain>
    </source>
</reference>
<keyword evidence="2" id="KW-1185">Reference proteome</keyword>
<protein>
    <submittedName>
        <fullName evidence="1">Uncharacterized protein</fullName>
    </submittedName>
</protein>